<sequence length="132" mass="14417">MNSPAGLSEGCLDALQRLKETRETNTVILRGTPGGLVAEVEGNLTHDELLQALPVDEPRLVVHELSFASPEGMRRNERVLILWVPSAASEQDEAAYTPGYTSLAEFLADVHVHLTARRTDQLAYQRLVALAG</sequence>
<dbReference type="PROSITE" id="PS51263">
    <property type="entry name" value="ADF_H"/>
    <property type="match status" value="1"/>
</dbReference>
<evidence type="ECO:0000313" key="2">
    <source>
        <dbReference type="EMBL" id="XDV62456.1"/>
    </source>
</evidence>
<accession>A0AB39XZ37</accession>
<feature type="domain" description="ADF-H" evidence="1">
    <location>
        <begin position="1"/>
        <end position="132"/>
    </location>
</feature>
<dbReference type="Pfam" id="PF00241">
    <property type="entry name" value="Cofilin_ADF"/>
    <property type="match status" value="1"/>
</dbReference>
<dbReference type="AlphaFoldDB" id="A0AB39XZ37"/>
<dbReference type="CDD" id="cd00013">
    <property type="entry name" value="ADF_gelsolin"/>
    <property type="match status" value="1"/>
</dbReference>
<organism evidence="2">
    <name type="scientific">Streptomyces sp. R33</name>
    <dbReference type="NCBI Taxonomy" id="3238629"/>
    <lineage>
        <taxon>Bacteria</taxon>
        <taxon>Bacillati</taxon>
        <taxon>Actinomycetota</taxon>
        <taxon>Actinomycetes</taxon>
        <taxon>Kitasatosporales</taxon>
        <taxon>Streptomycetaceae</taxon>
        <taxon>Streptomyces</taxon>
    </lineage>
</organism>
<dbReference type="GO" id="GO:0003779">
    <property type="term" value="F:actin binding"/>
    <property type="evidence" value="ECO:0007669"/>
    <property type="project" value="InterPro"/>
</dbReference>
<protein>
    <recommendedName>
        <fullName evidence="1">ADF-H domain-containing protein</fullName>
    </recommendedName>
</protein>
<dbReference type="Gene3D" id="3.40.20.10">
    <property type="entry name" value="Severin"/>
    <property type="match status" value="1"/>
</dbReference>
<name>A0AB39XZ37_9ACTN</name>
<dbReference type="SUPFAM" id="SSF55753">
    <property type="entry name" value="Actin depolymerizing proteins"/>
    <property type="match status" value="1"/>
</dbReference>
<evidence type="ECO:0000259" key="1">
    <source>
        <dbReference type="PROSITE" id="PS51263"/>
    </source>
</evidence>
<gene>
    <name evidence="2" type="ORF">AB5J51_05665</name>
</gene>
<dbReference type="InterPro" id="IPR002108">
    <property type="entry name" value="ADF-H"/>
</dbReference>
<dbReference type="EMBL" id="CP165727">
    <property type="protein sequence ID" value="XDV62456.1"/>
    <property type="molecule type" value="Genomic_DNA"/>
</dbReference>
<reference evidence="2" key="1">
    <citation type="submission" date="2024-08" db="EMBL/GenBank/DDBJ databases">
        <authorList>
            <person name="Yu S.T."/>
        </authorList>
    </citation>
    <scope>NUCLEOTIDE SEQUENCE</scope>
    <source>
        <strain evidence="2">R33</strain>
    </source>
</reference>
<dbReference type="RefSeq" id="WP_053788114.1">
    <property type="nucleotide sequence ID" value="NZ_CP165727.1"/>
</dbReference>
<proteinExistence type="predicted"/>
<dbReference type="InterPro" id="IPR029006">
    <property type="entry name" value="ADF-H/Gelsolin-like_dom_sf"/>
</dbReference>